<dbReference type="Proteomes" id="UP000772434">
    <property type="component" value="Unassembled WGS sequence"/>
</dbReference>
<name>A0A9P5Q3J6_9AGAR</name>
<sequence length="191" mass="21706">MHRRIPFKFNEDPQDDATILDDQEQQEVLDTLRKDNINSNKQLIRLTQCLVTLSTILFLVYFVSPIRSQDSINSEIIPLPRPFTLLSLILHANLLLLLDSNSIRNILLRFRIELNSNTDLGLYTLGPTLSYSLALVAPTVCIFLRRSWLTISWWSITAVVTYTVQTVLESIASGNERISSLEAMRYVAPGA</sequence>
<organism evidence="2 3">
    <name type="scientific">Rhodocollybia butyracea</name>
    <dbReference type="NCBI Taxonomy" id="206335"/>
    <lineage>
        <taxon>Eukaryota</taxon>
        <taxon>Fungi</taxon>
        <taxon>Dikarya</taxon>
        <taxon>Basidiomycota</taxon>
        <taxon>Agaricomycotina</taxon>
        <taxon>Agaricomycetes</taxon>
        <taxon>Agaricomycetidae</taxon>
        <taxon>Agaricales</taxon>
        <taxon>Marasmiineae</taxon>
        <taxon>Omphalotaceae</taxon>
        <taxon>Rhodocollybia</taxon>
    </lineage>
</organism>
<keyword evidence="1" id="KW-0812">Transmembrane</keyword>
<reference evidence="2" key="1">
    <citation type="submission" date="2020-11" db="EMBL/GenBank/DDBJ databases">
        <authorList>
            <consortium name="DOE Joint Genome Institute"/>
            <person name="Ahrendt S."/>
            <person name="Riley R."/>
            <person name="Andreopoulos W."/>
            <person name="Labutti K."/>
            <person name="Pangilinan J."/>
            <person name="Ruiz-Duenas F.J."/>
            <person name="Barrasa J.M."/>
            <person name="Sanchez-Garcia M."/>
            <person name="Camarero S."/>
            <person name="Miyauchi S."/>
            <person name="Serrano A."/>
            <person name="Linde D."/>
            <person name="Babiker R."/>
            <person name="Drula E."/>
            <person name="Ayuso-Fernandez I."/>
            <person name="Pacheco R."/>
            <person name="Padilla G."/>
            <person name="Ferreira P."/>
            <person name="Barriuso J."/>
            <person name="Kellner H."/>
            <person name="Castanera R."/>
            <person name="Alfaro M."/>
            <person name="Ramirez L."/>
            <person name="Pisabarro A.G."/>
            <person name="Kuo A."/>
            <person name="Tritt A."/>
            <person name="Lipzen A."/>
            <person name="He G."/>
            <person name="Yan M."/>
            <person name="Ng V."/>
            <person name="Cullen D."/>
            <person name="Martin F."/>
            <person name="Rosso M.-N."/>
            <person name="Henrissat B."/>
            <person name="Hibbett D."/>
            <person name="Martinez A.T."/>
            <person name="Grigoriev I.V."/>
        </authorList>
    </citation>
    <scope>NUCLEOTIDE SEQUENCE</scope>
    <source>
        <strain evidence="2">AH 40177</strain>
    </source>
</reference>
<evidence type="ECO:0000256" key="1">
    <source>
        <dbReference type="SAM" id="Phobius"/>
    </source>
</evidence>
<dbReference type="EMBL" id="JADNRY010000003">
    <property type="protein sequence ID" value="KAF9077744.1"/>
    <property type="molecule type" value="Genomic_DNA"/>
</dbReference>
<dbReference type="AlphaFoldDB" id="A0A9P5Q3J6"/>
<keyword evidence="3" id="KW-1185">Reference proteome</keyword>
<proteinExistence type="predicted"/>
<keyword evidence="1" id="KW-0472">Membrane</keyword>
<feature type="transmembrane region" description="Helical" evidence="1">
    <location>
        <begin position="43"/>
        <end position="63"/>
    </location>
</feature>
<evidence type="ECO:0000313" key="3">
    <source>
        <dbReference type="Proteomes" id="UP000772434"/>
    </source>
</evidence>
<keyword evidence="1" id="KW-1133">Transmembrane helix</keyword>
<evidence type="ECO:0000313" key="2">
    <source>
        <dbReference type="EMBL" id="KAF9077744.1"/>
    </source>
</evidence>
<gene>
    <name evidence="2" type="ORF">BDP27DRAFT_1413436</name>
</gene>
<comment type="caution">
    <text evidence="2">The sequence shown here is derived from an EMBL/GenBank/DDBJ whole genome shotgun (WGS) entry which is preliminary data.</text>
</comment>
<feature type="transmembrane region" description="Helical" evidence="1">
    <location>
        <begin position="120"/>
        <end position="145"/>
    </location>
</feature>
<dbReference type="OrthoDB" id="3358048at2759"/>
<accession>A0A9P5Q3J6</accession>
<protein>
    <submittedName>
        <fullName evidence="2">Uncharacterized protein</fullName>
    </submittedName>
</protein>